<name>A0A437QHI5_9PROT</name>
<keyword evidence="5" id="KW-1185">Reference proteome</keyword>
<dbReference type="InterPro" id="IPR042099">
    <property type="entry name" value="ANL_N_sf"/>
</dbReference>
<dbReference type="InterPro" id="IPR036736">
    <property type="entry name" value="ACP-like_sf"/>
</dbReference>
<feature type="domain" description="Carrier" evidence="3">
    <location>
        <begin position="554"/>
        <end position="632"/>
    </location>
</feature>
<dbReference type="SUPFAM" id="SSF56801">
    <property type="entry name" value="Acetyl-CoA synthetase-like"/>
    <property type="match status" value="1"/>
</dbReference>
<evidence type="ECO:0000256" key="1">
    <source>
        <dbReference type="ARBA" id="ARBA00006432"/>
    </source>
</evidence>
<keyword evidence="2 4" id="KW-0436">Ligase</keyword>
<dbReference type="Gene3D" id="3.30.300.30">
    <property type="match status" value="1"/>
</dbReference>
<evidence type="ECO:0000313" key="4">
    <source>
        <dbReference type="EMBL" id="RVU33969.1"/>
    </source>
</evidence>
<dbReference type="Pfam" id="PF00550">
    <property type="entry name" value="PP-binding"/>
    <property type="match status" value="1"/>
</dbReference>
<sequence length="1000" mass="111849">MTDDHSMPESSESRPGLAHRYWDVLSKYADRTAITETFYKPVRSTRCGNLLQAARKVAFGLQQRTSPGARVLLCEPPGLEFAAGLLGCLFAGRLVAPCFEPTGRRTKARFDVIQNSFQPDLILARGKERRDFGWTTVKSLSMEGDWRRFEKSDIPDRMPDDAAIVQYTSGSISDPKGVVLTLGNIETNLDAIIAQVPLLEEDPLTTVTWLPPYHDLGLFSHLLTSMLVGGHLVVMRPIDFVRRPSDWLRYISEYKAGYSSAPDFAYALCVRRTEPEQLEGLDLSSWKTAINAAEPVRPETLDAFHALCKRIGLDPVALRLAYGLSEATVLVSVTPPGEFPPRLQLSRQALTNNRVEEAREAGDAVTLMSSGRVIPGTTLSIRDPENGVAVSEGMVGEICLDGPSIAKSYLDTPLEQPVRTGDLGFLNDGNLFITGRSRDLIILNGENYYPQDIEAAVNSVGDLERVCAFADDMDRITILCEKPRQTDDADLVGKGESICREVKKTTGLDVFNVSFVRANSLPLTSSGKLRRAEARKNFLDGLFDIHVSVTPYDRAGLATIDEFVSLVSEFATIRGKKADADTRLSDLGFDSLSLLQLGLRLEKDFGLYFRIEDIPQTVAELFEQIAPLSLRTVSSQPHSRDYQIDVRSAAATQETWRSIYQAFQGFMKFSELVSDRPNQLVHLCQAMESYFDLTPSQLLESVEAFQERQLYTEWFWYLPGLQRQLRDWESYLPADRARLIQVLQDIPPRSLIVLGHMHGWEWLLENILLIAHSEDMNLCLIGDVSEVEKLVLKAIGYRNAEHISQFRSAMIDVDDPQFAMHLTEAINAGKRIISLPDTVLAAHRLYHAEKVSFLGGQVPIASGVFKLAEAMESPVYQLDYRFNEEGLHLASVELEGPGYRPKMEQFAATIARNAGHWAQWQVLPKPEMPPEIDYAGRGTGFFDRHGIVVVHFGRMVLFHSLPNRRTVQLGLEKALPLLSEEGMGEEYPKDLAPLFIPRGR</sequence>
<dbReference type="AlphaFoldDB" id="A0A437QHI5"/>
<dbReference type="InterPro" id="IPR045851">
    <property type="entry name" value="AMP-bd_C_sf"/>
</dbReference>
<organism evidence="4 5">
    <name type="scientific">Hwanghaeella grinnelliae</name>
    <dbReference type="NCBI Taxonomy" id="2500179"/>
    <lineage>
        <taxon>Bacteria</taxon>
        <taxon>Pseudomonadati</taxon>
        <taxon>Pseudomonadota</taxon>
        <taxon>Alphaproteobacteria</taxon>
        <taxon>Rhodospirillales</taxon>
        <taxon>Rhodospirillaceae</taxon>
        <taxon>Hwanghaeella</taxon>
    </lineage>
</organism>
<proteinExistence type="inferred from homology"/>
<dbReference type="GO" id="GO:0005886">
    <property type="term" value="C:plasma membrane"/>
    <property type="evidence" value="ECO:0007669"/>
    <property type="project" value="TreeGrafter"/>
</dbReference>
<protein>
    <submittedName>
        <fullName evidence="4">Fatty acyl-AMP ligase</fullName>
    </submittedName>
</protein>
<reference evidence="5" key="1">
    <citation type="submission" date="2019-01" db="EMBL/GenBank/DDBJ databases">
        <title>Gri0909 isolated from a small marine red alga.</title>
        <authorList>
            <person name="Kim J."/>
            <person name="Jeong S.E."/>
            <person name="Jeon C.O."/>
        </authorList>
    </citation>
    <scope>NUCLEOTIDE SEQUENCE [LARGE SCALE GENOMIC DNA]</scope>
    <source>
        <strain evidence="5">Gri0909</strain>
    </source>
</reference>
<dbReference type="InterPro" id="IPR000873">
    <property type="entry name" value="AMP-dep_synth/lig_dom"/>
</dbReference>
<dbReference type="PANTHER" id="PTHR22754:SF32">
    <property type="entry name" value="DISCO-INTERACTING PROTEIN 2"/>
    <property type="match status" value="1"/>
</dbReference>
<dbReference type="Gene3D" id="1.10.1200.10">
    <property type="entry name" value="ACP-like"/>
    <property type="match status" value="1"/>
</dbReference>
<dbReference type="PROSITE" id="PS50075">
    <property type="entry name" value="CARRIER"/>
    <property type="match status" value="1"/>
</dbReference>
<dbReference type="Pfam" id="PF00501">
    <property type="entry name" value="AMP-binding"/>
    <property type="match status" value="1"/>
</dbReference>
<dbReference type="GO" id="GO:0016874">
    <property type="term" value="F:ligase activity"/>
    <property type="evidence" value="ECO:0007669"/>
    <property type="project" value="UniProtKB-KW"/>
</dbReference>
<evidence type="ECO:0000259" key="3">
    <source>
        <dbReference type="PROSITE" id="PS50075"/>
    </source>
</evidence>
<gene>
    <name evidence="4" type="ORF">EOI86_22860</name>
</gene>
<dbReference type="InterPro" id="IPR020845">
    <property type="entry name" value="AMP-binding_CS"/>
</dbReference>
<accession>A0A437QHI5</accession>
<dbReference type="Gene3D" id="3.40.50.12780">
    <property type="entry name" value="N-terminal domain of ligase-like"/>
    <property type="match status" value="1"/>
</dbReference>
<dbReference type="PROSITE" id="PS00455">
    <property type="entry name" value="AMP_BINDING"/>
    <property type="match status" value="1"/>
</dbReference>
<dbReference type="GO" id="GO:0006633">
    <property type="term" value="P:fatty acid biosynthetic process"/>
    <property type="evidence" value="ECO:0007669"/>
    <property type="project" value="TreeGrafter"/>
</dbReference>
<comment type="caution">
    <text evidence="4">The sequence shown here is derived from an EMBL/GenBank/DDBJ whole genome shotgun (WGS) entry which is preliminary data.</text>
</comment>
<evidence type="ECO:0000313" key="5">
    <source>
        <dbReference type="Proteomes" id="UP000287447"/>
    </source>
</evidence>
<dbReference type="GO" id="GO:0070566">
    <property type="term" value="F:adenylyltransferase activity"/>
    <property type="evidence" value="ECO:0007669"/>
    <property type="project" value="TreeGrafter"/>
</dbReference>
<dbReference type="EMBL" id="SADE01000004">
    <property type="protein sequence ID" value="RVU33969.1"/>
    <property type="molecule type" value="Genomic_DNA"/>
</dbReference>
<dbReference type="PANTHER" id="PTHR22754">
    <property type="entry name" value="DISCO-INTERACTING PROTEIN 2 DIP2 -RELATED"/>
    <property type="match status" value="1"/>
</dbReference>
<comment type="similarity">
    <text evidence="1">Belongs to the ATP-dependent AMP-binding enzyme family.</text>
</comment>
<evidence type="ECO:0000256" key="2">
    <source>
        <dbReference type="ARBA" id="ARBA00022598"/>
    </source>
</evidence>
<dbReference type="OrthoDB" id="9803968at2"/>
<dbReference type="InterPro" id="IPR040097">
    <property type="entry name" value="FAAL/FAAC"/>
</dbReference>
<dbReference type="Proteomes" id="UP000287447">
    <property type="component" value="Unassembled WGS sequence"/>
</dbReference>
<dbReference type="InterPro" id="IPR009081">
    <property type="entry name" value="PP-bd_ACP"/>
</dbReference>
<dbReference type="SUPFAM" id="SSF47336">
    <property type="entry name" value="ACP-like"/>
    <property type="match status" value="1"/>
</dbReference>
<dbReference type="CDD" id="cd05931">
    <property type="entry name" value="FAAL"/>
    <property type="match status" value="1"/>
</dbReference>